<evidence type="ECO:0000313" key="3">
    <source>
        <dbReference type="Proteomes" id="UP000183585"/>
    </source>
</evidence>
<keyword evidence="3" id="KW-1185">Reference proteome</keyword>
<keyword evidence="1" id="KW-0732">Signal</keyword>
<proteinExistence type="predicted"/>
<organism evidence="2 3">
    <name type="scientific">Micromonospora carbonacea</name>
    <dbReference type="NCBI Taxonomy" id="47853"/>
    <lineage>
        <taxon>Bacteria</taxon>
        <taxon>Bacillati</taxon>
        <taxon>Actinomycetota</taxon>
        <taxon>Actinomycetes</taxon>
        <taxon>Micromonosporales</taxon>
        <taxon>Micromonosporaceae</taxon>
        <taxon>Micromonospora</taxon>
    </lineage>
</organism>
<protein>
    <submittedName>
        <fullName evidence="2">Uncharacterized protein</fullName>
    </submittedName>
</protein>
<evidence type="ECO:0000313" key="2">
    <source>
        <dbReference type="EMBL" id="SCF50432.1"/>
    </source>
</evidence>
<dbReference type="EMBL" id="FMCT01000033">
    <property type="protein sequence ID" value="SCF50432.1"/>
    <property type="molecule type" value="Genomic_DNA"/>
</dbReference>
<accession>A0A1C5AYZ8</accession>
<reference evidence="3" key="1">
    <citation type="submission" date="2016-06" db="EMBL/GenBank/DDBJ databases">
        <authorList>
            <person name="Varghese N."/>
            <person name="Submissions Spin"/>
        </authorList>
    </citation>
    <scope>NUCLEOTIDE SEQUENCE [LARGE SCALE GENOMIC DNA]</scope>
    <source>
        <strain evidence="3">DSM 43168</strain>
    </source>
</reference>
<gene>
    <name evidence="2" type="ORF">GA0070563_1336</name>
</gene>
<dbReference type="AlphaFoldDB" id="A0A1C5AYZ8"/>
<name>A0A1C5AYZ8_9ACTN</name>
<sequence length="219" mass="22621">MPASPSMGDPAMATLGSRVRRLALALCAGPVLAGLLTGATASAAVAGPVAGATSAAKPARSMTVTDVWMRDTVSDVGIQPHLTNPLWASPDIKVCPTSVECATSTFPVAGSTSHIFVKLRNPGPYGSGTDSGTLRFYRTSPGGSLAWPLGWVPVTSSAVTVVPGVTTVQVPWTAVPGPGHFSLLAVWESPNDPLPFMTADILTNVRYNNNIAWLDLLSV</sequence>
<feature type="signal peptide" evidence="1">
    <location>
        <begin position="1"/>
        <end position="33"/>
    </location>
</feature>
<dbReference type="Proteomes" id="UP000183585">
    <property type="component" value="Unassembled WGS sequence"/>
</dbReference>
<evidence type="ECO:0000256" key="1">
    <source>
        <dbReference type="SAM" id="SignalP"/>
    </source>
</evidence>
<feature type="chain" id="PRO_5038488401" evidence="1">
    <location>
        <begin position="34"/>
        <end position="219"/>
    </location>
</feature>